<dbReference type="AlphaFoldDB" id="A0A5D0UF85"/>
<accession>A0A5D0UF85</accession>
<dbReference type="GO" id="GO:0006310">
    <property type="term" value="P:DNA recombination"/>
    <property type="evidence" value="ECO:0007669"/>
    <property type="project" value="UniProtKB-KW"/>
</dbReference>
<comment type="caution">
    <text evidence="3">The sequence shown here is derived from an EMBL/GenBank/DDBJ whole genome shotgun (WGS) entry which is preliminary data.</text>
</comment>
<evidence type="ECO:0000259" key="2">
    <source>
        <dbReference type="PROSITE" id="PS51898"/>
    </source>
</evidence>
<feature type="domain" description="Tyr recombinase" evidence="2">
    <location>
        <begin position="1"/>
        <end position="231"/>
    </location>
</feature>
<dbReference type="SUPFAM" id="SSF56349">
    <property type="entry name" value="DNA breaking-rejoining enzymes"/>
    <property type="match status" value="1"/>
</dbReference>
<dbReference type="PROSITE" id="PS51898">
    <property type="entry name" value="TYR_RECOMBINASE"/>
    <property type="match status" value="1"/>
</dbReference>
<evidence type="ECO:0000313" key="3">
    <source>
        <dbReference type="EMBL" id="TYC16440.1"/>
    </source>
</evidence>
<dbReference type="OrthoDB" id="1822491at2"/>
<organism evidence="3 4">
    <name type="scientific">Actinomadura syzygii</name>
    <dbReference type="NCBI Taxonomy" id="1427538"/>
    <lineage>
        <taxon>Bacteria</taxon>
        <taxon>Bacillati</taxon>
        <taxon>Actinomycetota</taxon>
        <taxon>Actinomycetes</taxon>
        <taxon>Streptosporangiales</taxon>
        <taxon>Thermomonosporaceae</taxon>
        <taxon>Actinomadura</taxon>
    </lineage>
</organism>
<evidence type="ECO:0000256" key="1">
    <source>
        <dbReference type="ARBA" id="ARBA00023172"/>
    </source>
</evidence>
<dbReference type="Proteomes" id="UP000322634">
    <property type="component" value="Unassembled WGS sequence"/>
</dbReference>
<dbReference type="InterPro" id="IPR013762">
    <property type="entry name" value="Integrase-like_cat_sf"/>
</dbReference>
<dbReference type="Gene3D" id="1.10.443.10">
    <property type="entry name" value="Intergrase catalytic core"/>
    <property type="match status" value="1"/>
</dbReference>
<dbReference type="GO" id="GO:0003677">
    <property type="term" value="F:DNA binding"/>
    <property type="evidence" value="ECO:0007669"/>
    <property type="project" value="InterPro"/>
</dbReference>
<protein>
    <submittedName>
        <fullName evidence="3">Tyrosine-type recombinase/integrase</fullName>
    </submittedName>
</protein>
<dbReference type="InterPro" id="IPR002104">
    <property type="entry name" value="Integrase_catalytic"/>
</dbReference>
<dbReference type="GO" id="GO:0015074">
    <property type="term" value="P:DNA integration"/>
    <property type="evidence" value="ECO:0007669"/>
    <property type="project" value="InterPro"/>
</dbReference>
<dbReference type="InterPro" id="IPR011010">
    <property type="entry name" value="DNA_brk_join_enz"/>
</dbReference>
<keyword evidence="4" id="KW-1185">Reference proteome</keyword>
<name>A0A5D0UF85_9ACTN</name>
<dbReference type="EMBL" id="VSFF01000003">
    <property type="protein sequence ID" value="TYC16440.1"/>
    <property type="molecule type" value="Genomic_DNA"/>
</dbReference>
<keyword evidence="1" id="KW-0233">DNA recombination</keyword>
<reference evidence="3 4" key="1">
    <citation type="submission" date="2019-08" db="EMBL/GenBank/DDBJ databases">
        <title>Actinomadura sp. nov. CYP1-5 isolated from mountain soil.</title>
        <authorList>
            <person name="Songsumanus A."/>
            <person name="Kuncharoen N."/>
            <person name="Kudo T."/>
            <person name="Yuki M."/>
            <person name="Igarashi Y."/>
            <person name="Tanasupawat S."/>
        </authorList>
    </citation>
    <scope>NUCLEOTIDE SEQUENCE [LARGE SCALE GENOMIC DNA]</scope>
    <source>
        <strain evidence="3 4">GKU157</strain>
    </source>
</reference>
<gene>
    <name evidence="3" type="ORF">FXF65_07480</name>
</gene>
<evidence type="ECO:0000313" key="4">
    <source>
        <dbReference type="Proteomes" id="UP000322634"/>
    </source>
</evidence>
<proteinExistence type="predicted"/>
<sequence length="254" mass="27954">MRNSPNSATRCPAATRRWWMPGAASASGRARSSACPGGCGVAETKPKVDVRRQVKVMKNAGGKWVLVLALPKYDKTRRVRLSESVKEALAEHMRRYPPVTVTLPWGNPEGDPVTIELIFTSGPIERDDGKKVRPPKPGALHRSWFARCIWKPAAIKAGIVDPAKEREPDAPPRDYNGMHALRHWFASVLLAGGEGIPAVSEWMGHSSASITLDRYGHLLPDNEDRMTDLIDAALDVDHEQGALNVHSQDHQGLR</sequence>